<evidence type="ECO:0000256" key="4">
    <source>
        <dbReference type="ARBA" id="ARBA00023136"/>
    </source>
</evidence>
<evidence type="ECO:0000256" key="5">
    <source>
        <dbReference type="SAM" id="Phobius"/>
    </source>
</evidence>
<proteinExistence type="predicted"/>
<reference evidence="7" key="1">
    <citation type="submission" date="2023-06" db="EMBL/GenBank/DDBJ databases">
        <authorList>
            <person name="Delattre M."/>
        </authorList>
    </citation>
    <scope>NUCLEOTIDE SEQUENCE</scope>
    <source>
        <strain evidence="7">AF72</strain>
    </source>
</reference>
<protein>
    <recommendedName>
        <fullName evidence="6">G-protein coupled receptors family 1 profile domain-containing protein</fullName>
    </recommendedName>
</protein>
<dbReference type="PANTHER" id="PTHR46709">
    <property type="entry name" value="PROTEIN CBG23488-RELATED"/>
    <property type="match status" value="1"/>
</dbReference>
<dbReference type="PANTHER" id="PTHR46709:SF11">
    <property type="entry name" value="G-PROTEIN COUPLED RECEPTORS FAMILY 1 PROFILE DOMAIN-CONTAINING PROTEIN"/>
    <property type="match status" value="1"/>
</dbReference>
<dbReference type="Gene3D" id="1.20.1070.10">
    <property type="entry name" value="Rhodopsin 7-helix transmembrane proteins"/>
    <property type="match status" value="1"/>
</dbReference>
<dbReference type="GO" id="GO:0016020">
    <property type="term" value="C:membrane"/>
    <property type="evidence" value="ECO:0007669"/>
    <property type="project" value="UniProtKB-SubCell"/>
</dbReference>
<feature type="non-terminal residue" evidence="7">
    <location>
        <position position="1"/>
    </location>
</feature>
<evidence type="ECO:0000256" key="3">
    <source>
        <dbReference type="ARBA" id="ARBA00022989"/>
    </source>
</evidence>
<comment type="subcellular location">
    <subcellularLocation>
        <location evidence="1">Membrane</location>
    </subcellularLocation>
</comment>
<evidence type="ECO:0000256" key="2">
    <source>
        <dbReference type="ARBA" id="ARBA00022692"/>
    </source>
</evidence>
<accession>A0AA36D627</accession>
<evidence type="ECO:0000313" key="7">
    <source>
        <dbReference type="EMBL" id="CAJ0581421.1"/>
    </source>
</evidence>
<name>A0AA36D627_9BILA</name>
<feature type="transmembrane region" description="Helical" evidence="5">
    <location>
        <begin position="201"/>
        <end position="223"/>
    </location>
</feature>
<feature type="domain" description="G-protein coupled receptors family 1 profile" evidence="6">
    <location>
        <begin position="37"/>
        <end position="366"/>
    </location>
</feature>
<sequence>MDGNSSEELEGTCGFFEGYSTSRFVITCIISGVSGFGILFNLLLLAVFRRSFPSSVYLAAISILDTLLCVSYILLFGVDACYVYLKNQFLFNVYHHYILYAFMISKVVQFAIPFMLILATLERYVWTSSLQTREFFKPVFSNAGRCVTTCLIFLISMMLRMPILWAIEVRRFPKCADPFRSKSVFPTDWAGESKAYHVFDFHIIVALQTVLPFFVLILLNAVIIQRLLVEKKNEMYAAIQPTLYKVGEAAKKASTAKAEYEQVAIMPENYLLLEVATELIKESLITKSSRGKRAQLRNAIYTMLAIVTSYLICNGLHLILTILERFGSSLLLEAEDDMLSTSFYILLSDTVSIAYLLTSAIRIFIYAKCNPKLRKDIKDFLMNRRRV</sequence>
<feature type="transmembrane region" description="Helical" evidence="5">
    <location>
        <begin position="97"/>
        <end position="121"/>
    </location>
</feature>
<feature type="transmembrane region" description="Helical" evidence="5">
    <location>
        <begin position="299"/>
        <end position="323"/>
    </location>
</feature>
<feature type="transmembrane region" description="Helical" evidence="5">
    <location>
        <begin position="142"/>
        <end position="163"/>
    </location>
</feature>
<gene>
    <name evidence="7" type="ORF">MSPICULIGERA_LOCUS19582</name>
</gene>
<dbReference type="EMBL" id="CATQJA010002663">
    <property type="protein sequence ID" value="CAJ0581421.1"/>
    <property type="molecule type" value="Genomic_DNA"/>
</dbReference>
<organism evidence="7 8">
    <name type="scientific">Mesorhabditis spiculigera</name>
    <dbReference type="NCBI Taxonomy" id="96644"/>
    <lineage>
        <taxon>Eukaryota</taxon>
        <taxon>Metazoa</taxon>
        <taxon>Ecdysozoa</taxon>
        <taxon>Nematoda</taxon>
        <taxon>Chromadorea</taxon>
        <taxon>Rhabditida</taxon>
        <taxon>Rhabditina</taxon>
        <taxon>Rhabditomorpha</taxon>
        <taxon>Rhabditoidea</taxon>
        <taxon>Rhabditidae</taxon>
        <taxon>Mesorhabditinae</taxon>
        <taxon>Mesorhabditis</taxon>
    </lineage>
</organism>
<evidence type="ECO:0000313" key="8">
    <source>
        <dbReference type="Proteomes" id="UP001177023"/>
    </source>
</evidence>
<keyword evidence="2 5" id="KW-0812">Transmembrane</keyword>
<keyword evidence="4 5" id="KW-0472">Membrane</keyword>
<comment type="caution">
    <text evidence="7">The sequence shown here is derived from an EMBL/GenBank/DDBJ whole genome shotgun (WGS) entry which is preliminary data.</text>
</comment>
<feature type="transmembrane region" description="Helical" evidence="5">
    <location>
        <begin position="24"/>
        <end position="48"/>
    </location>
</feature>
<keyword evidence="8" id="KW-1185">Reference proteome</keyword>
<dbReference type="Proteomes" id="UP001177023">
    <property type="component" value="Unassembled WGS sequence"/>
</dbReference>
<dbReference type="PROSITE" id="PS50262">
    <property type="entry name" value="G_PROTEIN_RECEP_F1_2"/>
    <property type="match status" value="1"/>
</dbReference>
<dbReference type="InterPro" id="IPR017452">
    <property type="entry name" value="GPCR_Rhodpsn_7TM"/>
</dbReference>
<feature type="transmembrane region" description="Helical" evidence="5">
    <location>
        <begin position="55"/>
        <end position="85"/>
    </location>
</feature>
<dbReference type="AlphaFoldDB" id="A0AA36D627"/>
<evidence type="ECO:0000256" key="1">
    <source>
        <dbReference type="ARBA" id="ARBA00004370"/>
    </source>
</evidence>
<dbReference type="SUPFAM" id="SSF81321">
    <property type="entry name" value="Family A G protein-coupled receptor-like"/>
    <property type="match status" value="1"/>
</dbReference>
<feature type="transmembrane region" description="Helical" evidence="5">
    <location>
        <begin position="343"/>
        <end position="365"/>
    </location>
</feature>
<evidence type="ECO:0000259" key="6">
    <source>
        <dbReference type="PROSITE" id="PS50262"/>
    </source>
</evidence>
<keyword evidence="3 5" id="KW-1133">Transmembrane helix</keyword>